<feature type="region of interest" description="Disordered" evidence="1">
    <location>
        <begin position="29"/>
        <end position="48"/>
    </location>
</feature>
<accession>A6JTY7</accession>
<sequence length="109" mass="12041">MLERLLCRGCPVYKGPRLAPRPCALSLRQDSLPPAGPEPGLGPRSEATPAVPATIAIPEPCQCFLVWVRPRASTRPSVRPSVRRLGCWLMFFPVSTRHHKGFLWSSLPS</sequence>
<dbReference type="Proteomes" id="UP000234681">
    <property type="component" value="Chromosome 3"/>
</dbReference>
<dbReference type="AlphaFoldDB" id="A6JTY7"/>
<protein>
    <submittedName>
        <fullName evidence="2">Dolichyl pyrophosphate phosphatase 1 (Predicted), isoform CRA_e</fullName>
    </submittedName>
</protein>
<evidence type="ECO:0000313" key="3">
    <source>
        <dbReference type="Proteomes" id="UP000234681"/>
    </source>
</evidence>
<proteinExistence type="predicted"/>
<evidence type="ECO:0000256" key="1">
    <source>
        <dbReference type="SAM" id="MobiDB-lite"/>
    </source>
</evidence>
<name>A6JTY7_RAT</name>
<dbReference type="EMBL" id="CH474001">
    <property type="protein sequence ID" value="EDL93314.1"/>
    <property type="molecule type" value="Genomic_DNA"/>
</dbReference>
<organism evidence="2 3">
    <name type="scientific">Rattus norvegicus</name>
    <name type="common">Rat</name>
    <dbReference type="NCBI Taxonomy" id="10116"/>
    <lineage>
        <taxon>Eukaryota</taxon>
        <taxon>Metazoa</taxon>
        <taxon>Chordata</taxon>
        <taxon>Craniata</taxon>
        <taxon>Vertebrata</taxon>
        <taxon>Euteleostomi</taxon>
        <taxon>Mammalia</taxon>
        <taxon>Eutheria</taxon>
        <taxon>Euarchontoglires</taxon>
        <taxon>Glires</taxon>
        <taxon>Rodentia</taxon>
        <taxon>Myomorpha</taxon>
        <taxon>Muroidea</taxon>
        <taxon>Muridae</taxon>
        <taxon>Murinae</taxon>
        <taxon>Rattus</taxon>
    </lineage>
</organism>
<reference evidence="2 3" key="1">
    <citation type="submission" date="2005-09" db="EMBL/GenBank/DDBJ databases">
        <authorList>
            <person name="Mural R.J."/>
            <person name="Li P.W."/>
            <person name="Adams M.D."/>
            <person name="Amanatides P.G."/>
            <person name="Baden-Tillson H."/>
            <person name="Barnstead M."/>
            <person name="Chin S.H."/>
            <person name="Dew I."/>
            <person name="Evans C.A."/>
            <person name="Ferriera S."/>
            <person name="Flanigan M."/>
            <person name="Fosler C."/>
            <person name="Glodek A."/>
            <person name="Gu Z."/>
            <person name="Holt R.A."/>
            <person name="Jennings D."/>
            <person name="Kraft C.L."/>
            <person name="Lu F."/>
            <person name="Nguyen T."/>
            <person name="Nusskern D.R."/>
            <person name="Pfannkoch C.M."/>
            <person name="Sitter C."/>
            <person name="Sutton G.G."/>
            <person name="Venter J.C."/>
            <person name="Wang Z."/>
            <person name="Woodage T."/>
            <person name="Zheng X.H."/>
            <person name="Zhong F."/>
        </authorList>
    </citation>
    <scope>NUCLEOTIDE SEQUENCE [LARGE SCALE GENOMIC DNA]</scope>
    <source>
        <strain>BN</strain>
        <strain evidence="3">Sprague-Dawley</strain>
    </source>
</reference>
<gene>
    <name evidence="2" type="primary">Dolpp1_predicted</name>
    <name evidence="2" type="ORF">rCG_45924</name>
</gene>
<evidence type="ECO:0000313" key="2">
    <source>
        <dbReference type="EMBL" id="EDL93314.1"/>
    </source>
</evidence>